<dbReference type="RefSeq" id="WP_016474964.1">
    <property type="nucleotide sequence ID" value="NZ_KE150480.1"/>
</dbReference>
<comment type="similarity">
    <text evidence="2">Belongs to the glycosyl hydrolase 3 family.</text>
</comment>
<gene>
    <name evidence="7" type="ORF">HMPREF1476_01811</name>
</gene>
<dbReference type="STRING" id="1203554.HMPREF1476_01811"/>
<dbReference type="PROSITE" id="PS00775">
    <property type="entry name" value="GLYCOSYL_HYDROL_F3"/>
    <property type="match status" value="1"/>
</dbReference>
<dbReference type="GO" id="GO:0009254">
    <property type="term" value="P:peptidoglycan turnover"/>
    <property type="evidence" value="ECO:0007669"/>
    <property type="project" value="TreeGrafter"/>
</dbReference>
<dbReference type="Gene3D" id="3.20.20.300">
    <property type="entry name" value="Glycoside hydrolase, family 3, N-terminal domain"/>
    <property type="match status" value="1"/>
</dbReference>
<sequence length="347" mass="37836">MLTPKKLALAHTLGPVVVDIAGTVLTEHEIRRLEHPMTGAVILFTRNFTSVEMLRALCGAIHAMRPGILITVDHEGGRVQRFREGFTEVPSMAACRAAGDQAQARLAAAGYVLASELRAAGVDMTFAPVLDIDYGRSAVIGNRSLGLDRHEVERNARALMSGLRLAGMANCGKHFPGHGWAEADSHVACPTDNRSAVEIRRDLSIYRGLALELESIMTAHVAYQCFDGEVATYSPRLLKTILREELGFSGLIFSDDLSMKGACGDEPPLVRAQKALAAGCDMVLHCNHPEEADEILAGLEWSRTPAFDERLARLLPDEAESVLSMEALRAEPRWQRAEQLLADIDGY</sequence>
<dbReference type="NCBIfam" id="NF003740">
    <property type="entry name" value="PRK05337.1"/>
    <property type="match status" value="1"/>
</dbReference>
<comment type="catalytic activity">
    <reaction evidence="1">
        <text>Hydrolysis of terminal non-reducing N-acetyl-D-hexosamine residues in N-acetyl-beta-D-hexosaminides.</text>
        <dbReference type="EC" id="3.2.1.52"/>
    </reaction>
</comment>
<dbReference type="InterPro" id="IPR017853">
    <property type="entry name" value="GH"/>
</dbReference>
<organism evidence="7 8">
    <name type="scientific">Sutterella wadsworthensis HGA0223</name>
    <dbReference type="NCBI Taxonomy" id="1203554"/>
    <lineage>
        <taxon>Bacteria</taxon>
        <taxon>Pseudomonadati</taxon>
        <taxon>Pseudomonadota</taxon>
        <taxon>Betaproteobacteria</taxon>
        <taxon>Burkholderiales</taxon>
        <taxon>Sutterellaceae</taxon>
        <taxon>Sutterella</taxon>
    </lineage>
</organism>
<comment type="caution">
    <text evidence="7">The sequence shown here is derived from an EMBL/GenBank/DDBJ whole genome shotgun (WGS) entry which is preliminary data.</text>
</comment>
<proteinExistence type="inferred from homology"/>
<keyword evidence="8" id="KW-1185">Reference proteome</keyword>
<accession>S3CCJ5</accession>
<dbReference type="eggNOG" id="COG1472">
    <property type="taxonomic scope" value="Bacteria"/>
</dbReference>
<name>S3CCJ5_9BURK</name>
<dbReference type="InterPro" id="IPR001764">
    <property type="entry name" value="Glyco_hydro_3_N"/>
</dbReference>
<dbReference type="HOGENOM" id="CLU_008392_0_0_4"/>
<dbReference type="Pfam" id="PF00933">
    <property type="entry name" value="Glyco_hydro_3"/>
    <property type="match status" value="1"/>
</dbReference>
<evidence type="ECO:0000256" key="1">
    <source>
        <dbReference type="ARBA" id="ARBA00001231"/>
    </source>
</evidence>
<dbReference type="GO" id="GO:0005975">
    <property type="term" value="P:carbohydrate metabolic process"/>
    <property type="evidence" value="ECO:0007669"/>
    <property type="project" value="InterPro"/>
</dbReference>
<dbReference type="PANTHER" id="PTHR30480">
    <property type="entry name" value="BETA-HEXOSAMINIDASE-RELATED"/>
    <property type="match status" value="1"/>
</dbReference>
<dbReference type="InterPro" id="IPR036962">
    <property type="entry name" value="Glyco_hydro_3_N_sf"/>
</dbReference>
<evidence type="ECO:0000256" key="3">
    <source>
        <dbReference type="ARBA" id="ARBA00012663"/>
    </source>
</evidence>
<evidence type="ECO:0000259" key="6">
    <source>
        <dbReference type="Pfam" id="PF00933"/>
    </source>
</evidence>
<evidence type="ECO:0000313" key="8">
    <source>
        <dbReference type="Proteomes" id="UP000014400"/>
    </source>
</evidence>
<dbReference type="SUPFAM" id="SSF51445">
    <property type="entry name" value="(Trans)glycosidases"/>
    <property type="match status" value="1"/>
</dbReference>
<dbReference type="GO" id="GO:0004563">
    <property type="term" value="F:beta-N-acetylhexosaminidase activity"/>
    <property type="evidence" value="ECO:0007669"/>
    <property type="project" value="UniProtKB-EC"/>
</dbReference>
<dbReference type="InterPro" id="IPR050226">
    <property type="entry name" value="NagZ_Beta-hexosaminidase"/>
</dbReference>
<reference evidence="7 8" key="1">
    <citation type="submission" date="2013-04" db="EMBL/GenBank/DDBJ databases">
        <title>The Genome Sequence of Sutterella wadsworthensis HGA0223.</title>
        <authorList>
            <consortium name="The Broad Institute Genomics Platform"/>
            <person name="Earl A."/>
            <person name="Ward D."/>
            <person name="Feldgarden M."/>
            <person name="Gevers D."/>
            <person name="Schmidt T.M."/>
            <person name="Dover J."/>
            <person name="Dai D."/>
            <person name="Walker B."/>
            <person name="Young S."/>
            <person name="Zeng Q."/>
            <person name="Gargeya S."/>
            <person name="Fitzgerald M."/>
            <person name="Haas B."/>
            <person name="Abouelleil A."/>
            <person name="Allen A.W."/>
            <person name="Alvarado L."/>
            <person name="Arachchi H.M."/>
            <person name="Berlin A.M."/>
            <person name="Chapman S.B."/>
            <person name="Gainer-Dewar J."/>
            <person name="Goldberg J."/>
            <person name="Griggs A."/>
            <person name="Gujja S."/>
            <person name="Hansen M."/>
            <person name="Howarth C."/>
            <person name="Imamovic A."/>
            <person name="Ireland A."/>
            <person name="Larimer J."/>
            <person name="McCowan C."/>
            <person name="Murphy C."/>
            <person name="Pearson M."/>
            <person name="Poon T.W."/>
            <person name="Priest M."/>
            <person name="Roberts A."/>
            <person name="Saif S."/>
            <person name="Shea T."/>
            <person name="Sisk P."/>
            <person name="Sykes S."/>
            <person name="Wortman J."/>
            <person name="Nusbaum C."/>
            <person name="Birren B."/>
        </authorList>
    </citation>
    <scope>NUCLEOTIDE SEQUENCE [LARGE SCALE GENOMIC DNA]</scope>
    <source>
        <strain evidence="7 8">HGA0223</strain>
    </source>
</reference>
<dbReference type="InterPro" id="IPR019800">
    <property type="entry name" value="Glyco_hydro_3_AS"/>
</dbReference>
<dbReference type="Proteomes" id="UP000014400">
    <property type="component" value="Unassembled WGS sequence"/>
</dbReference>
<dbReference type="AlphaFoldDB" id="S3CCJ5"/>
<dbReference type="EC" id="3.2.1.52" evidence="3"/>
<keyword evidence="4" id="KW-0378">Hydrolase</keyword>
<evidence type="ECO:0000256" key="2">
    <source>
        <dbReference type="ARBA" id="ARBA00005336"/>
    </source>
</evidence>
<evidence type="ECO:0000313" key="7">
    <source>
        <dbReference type="EMBL" id="EPD98264.1"/>
    </source>
</evidence>
<evidence type="ECO:0000256" key="4">
    <source>
        <dbReference type="ARBA" id="ARBA00022801"/>
    </source>
</evidence>
<evidence type="ECO:0000256" key="5">
    <source>
        <dbReference type="ARBA" id="ARBA00023295"/>
    </source>
</evidence>
<dbReference type="PANTHER" id="PTHR30480:SF13">
    <property type="entry name" value="BETA-HEXOSAMINIDASE"/>
    <property type="match status" value="1"/>
</dbReference>
<dbReference type="EMBL" id="ATCF01000026">
    <property type="protein sequence ID" value="EPD98264.1"/>
    <property type="molecule type" value="Genomic_DNA"/>
</dbReference>
<dbReference type="PATRIC" id="fig|1203554.3.peg.1895"/>
<keyword evidence="5" id="KW-0326">Glycosidase</keyword>
<feature type="domain" description="Glycoside hydrolase family 3 N-terminal" evidence="6">
    <location>
        <begin position="28"/>
        <end position="313"/>
    </location>
</feature>
<protein>
    <recommendedName>
        <fullName evidence="3">beta-N-acetylhexosaminidase</fullName>
        <ecNumber evidence="3">3.2.1.52</ecNumber>
    </recommendedName>
</protein>